<evidence type="ECO:0000256" key="2">
    <source>
        <dbReference type="ARBA" id="ARBA00022475"/>
    </source>
</evidence>
<dbReference type="Pfam" id="PF13231">
    <property type="entry name" value="PMT_2"/>
    <property type="match status" value="1"/>
</dbReference>
<feature type="transmembrane region" description="Helical" evidence="8">
    <location>
        <begin position="288"/>
        <end position="312"/>
    </location>
</feature>
<name>A0A2S8SSN9_9BACT</name>
<organism evidence="10 11">
    <name type="scientific">Abditibacterium utsteinense</name>
    <dbReference type="NCBI Taxonomy" id="1960156"/>
    <lineage>
        <taxon>Bacteria</taxon>
        <taxon>Pseudomonadati</taxon>
        <taxon>Abditibacteriota</taxon>
        <taxon>Abditibacteriia</taxon>
        <taxon>Abditibacteriales</taxon>
        <taxon>Abditibacteriaceae</taxon>
        <taxon>Abditibacterium</taxon>
    </lineage>
</organism>
<dbReference type="EMBL" id="NIGF01000008">
    <property type="protein sequence ID" value="PQV63820.1"/>
    <property type="molecule type" value="Genomic_DNA"/>
</dbReference>
<dbReference type="PANTHER" id="PTHR33908">
    <property type="entry name" value="MANNOSYLTRANSFERASE YKCB-RELATED"/>
    <property type="match status" value="1"/>
</dbReference>
<evidence type="ECO:0000256" key="5">
    <source>
        <dbReference type="ARBA" id="ARBA00022692"/>
    </source>
</evidence>
<evidence type="ECO:0000256" key="3">
    <source>
        <dbReference type="ARBA" id="ARBA00022676"/>
    </source>
</evidence>
<keyword evidence="5 8" id="KW-0812">Transmembrane</keyword>
<evidence type="ECO:0000256" key="6">
    <source>
        <dbReference type="ARBA" id="ARBA00022989"/>
    </source>
</evidence>
<feature type="transmembrane region" description="Helical" evidence="8">
    <location>
        <begin position="153"/>
        <end position="173"/>
    </location>
</feature>
<feature type="transmembrane region" description="Helical" evidence="8">
    <location>
        <begin position="349"/>
        <end position="369"/>
    </location>
</feature>
<evidence type="ECO:0000256" key="8">
    <source>
        <dbReference type="SAM" id="Phobius"/>
    </source>
</evidence>
<gene>
    <name evidence="10" type="ORF">B1R32_10824</name>
</gene>
<dbReference type="GO" id="GO:0009103">
    <property type="term" value="P:lipopolysaccharide biosynthetic process"/>
    <property type="evidence" value="ECO:0007669"/>
    <property type="project" value="UniProtKB-ARBA"/>
</dbReference>
<dbReference type="Proteomes" id="UP000237684">
    <property type="component" value="Unassembled WGS sequence"/>
</dbReference>
<evidence type="ECO:0000259" key="9">
    <source>
        <dbReference type="Pfam" id="PF13231"/>
    </source>
</evidence>
<feature type="domain" description="Glycosyltransferase RgtA/B/C/D-like" evidence="9">
    <location>
        <begin position="83"/>
        <end position="246"/>
    </location>
</feature>
<dbReference type="InParanoid" id="A0A2S8SSN9"/>
<protein>
    <submittedName>
        <fullName evidence="10">4-amino-4-deoxy-L-arabinose transferase</fullName>
    </submittedName>
</protein>
<dbReference type="AlphaFoldDB" id="A0A2S8SSN9"/>
<reference evidence="10 11" key="1">
    <citation type="journal article" date="2018" name="Syst. Appl. Microbiol.">
        <title>Abditibacterium utsteinense sp. nov., the first cultivated member of candidate phylum FBP, isolated from ice-free Antarctic soil samples.</title>
        <authorList>
            <person name="Tahon G."/>
            <person name="Tytgat B."/>
            <person name="Lebbe L."/>
            <person name="Carlier A."/>
            <person name="Willems A."/>
        </authorList>
    </citation>
    <scope>NUCLEOTIDE SEQUENCE [LARGE SCALE GENOMIC DNA]</scope>
    <source>
        <strain evidence="10 11">LMG 29911</strain>
    </source>
</reference>
<feature type="transmembrane region" description="Helical" evidence="8">
    <location>
        <begin position="381"/>
        <end position="400"/>
    </location>
</feature>
<keyword evidence="7 8" id="KW-0472">Membrane</keyword>
<evidence type="ECO:0000256" key="7">
    <source>
        <dbReference type="ARBA" id="ARBA00023136"/>
    </source>
</evidence>
<comment type="caution">
    <text evidence="10">The sequence shown here is derived from an EMBL/GenBank/DDBJ whole genome shotgun (WGS) entry which is preliminary data.</text>
</comment>
<dbReference type="GO" id="GO:0016763">
    <property type="term" value="F:pentosyltransferase activity"/>
    <property type="evidence" value="ECO:0007669"/>
    <property type="project" value="TreeGrafter"/>
</dbReference>
<feature type="transmembrane region" description="Helical" evidence="8">
    <location>
        <begin position="182"/>
        <end position="200"/>
    </location>
</feature>
<keyword evidence="4 10" id="KW-0808">Transferase</keyword>
<feature type="transmembrane region" description="Helical" evidence="8">
    <location>
        <begin position="129"/>
        <end position="147"/>
    </location>
</feature>
<proteinExistence type="predicted"/>
<dbReference type="GO" id="GO:0005886">
    <property type="term" value="C:plasma membrane"/>
    <property type="evidence" value="ECO:0007669"/>
    <property type="project" value="UniProtKB-SubCell"/>
</dbReference>
<dbReference type="PANTHER" id="PTHR33908:SF3">
    <property type="entry name" value="UNDECAPRENYL PHOSPHATE-ALPHA-4-AMINO-4-DEOXY-L-ARABINOSE ARABINOSYL TRANSFERASE"/>
    <property type="match status" value="1"/>
</dbReference>
<comment type="subcellular location">
    <subcellularLocation>
        <location evidence="1">Cell membrane</location>
        <topology evidence="1">Multi-pass membrane protein</topology>
    </subcellularLocation>
</comment>
<dbReference type="InterPro" id="IPR050297">
    <property type="entry name" value="LipidA_mod_glycosyltrf_83"/>
</dbReference>
<feature type="transmembrane region" description="Helical" evidence="8">
    <location>
        <begin position="440"/>
        <end position="460"/>
    </location>
</feature>
<dbReference type="InterPro" id="IPR038731">
    <property type="entry name" value="RgtA/B/C-like"/>
</dbReference>
<feature type="transmembrane region" description="Helical" evidence="8">
    <location>
        <begin position="412"/>
        <end position="433"/>
    </location>
</feature>
<feature type="transmembrane region" description="Helical" evidence="8">
    <location>
        <begin position="231"/>
        <end position="248"/>
    </location>
</feature>
<feature type="transmembrane region" description="Helical" evidence="8">
    <location>
        <begin position="324"/>
        <end position="343"/>
    </location>
</feature>
<keyword evidence="11" id="KW-1185">Reference proteome</keyword>
<accession>A0A2S8SSN9</accession>
<feature type="transmembrane region" description="Helical" evidence="8">
    <location>
        <begin position="87"/>
        <end position="109"/>
    </location>
</feature>
<keyword evidence="3" id="KW-0328">Glycosyltransferase</keyword>
<sequence>MKTPETPRDFAPDSAAEPLWQTRRALTRSLLAIALLCVPLFFFRLGAWGLFDADEGRYAEIPRAMLSRGDFVTPMLNGVKFFDKPPLLYWLSALCFQIFGVNEFAARLIPALSATLAVFGTYALGRRMFGARAGLFSAAILATTVGWPIMGRAVLTDMLVSSLTFLAIAFWWIGRNQEDKRAAFWLFFGFWTALALGVLAKGPVSVVITFGTIGTYLIFCGEWAALKKMRWIPGLLWGFLLAAPWFVVVQQRNPEYFKAFWIDQNFGRFMGILAEQDHANGPFYFVEFLPILFLPWTIFAVPALFIGWKRIFKARNLRSEKERALMYLICGGAFTTLFFSGSSSKLVTYILPVVPMMAIALGGYFDWILRREKPTRAPRNAAFVLALLCLVGGAAGLIFAPPALQKIGVSASSASLVSAAMLLWGAALIFCGIKQNLKAIIAATACGFATIFALATGLVMDIAPALTTPHLVKYIQPGLDVGGEIVSIGFTQSLSFYTGRRIAMVDRPDELRSAIEHLSSSERNRWFLQSEAELKPYFGKKPPVYIVLRSSRKKSETERQKIDALGGDFSPVTRNSRFTILGNEAARRVTPPDLENLRAP</sequence>
<evidence type="ECO:0000313" key="10">
    <source>
        <dbReference type="EMBL" id="PQV63820.1"/>
    </source>
</evidence>
<evidence type="ECO:0000256" key="1">
    <source>
        <dbReference type="ARBA" id="ARBA00004651"/>
    </source>
</evidence>
<feature type="transmembrane region" description="Helical" evidence="8">
    <location>
        <begin position="30"/>
        <end position="51"/>
    </location>
</feature>
<dbReference type="RefSeq" id="WP_105483664.1">
    <property type="nucleotide sequence ID" value="NZ_NIGF01000008.1"/>
</dbReference>
<dbReference type="OrthoDB" id="9792789at2"/>
<keyword evidence="6 8" id="KW-1133">Transmembrane helix</keyword>
<keyword evidence="2" id="KW-1003">Cell membrane</keyword>
<evidence type="ECO:0000313" key="11">
    <source>
        <dbReference type="Proteomes" id="UP000237684"/>
    </source>
</evidence>
<evidence type="ECO:0000256" key="4">
    <source>
        <dbReference type="ARBA" id="ARBA00022679"/>
    </source>
</evidence>
<feature type="transmembrane region" description="Helical" evidence="8">
    <location>
        <begin position="206"/>
        <end position="224"/>
    </location>
</feature>
<dbReference type="GO" id="GO:0010041">
    <property type="term" value="P:response to iron(III) ion"/>
    <property type="evidence" value="ECO:0007669"/>
    <property type="project" value="TreeGrafter"/>
</dbReference>